<proteinExistence type="predicted"/>
<protein>
    <submittedName>
        <fullName evidence="1">Uncharacterized protein</fullName>
    </submittedName>
</protein>
<dbReference type="RefSeq" id="WP_176545697.1">
    <property type="nucleotide sequence ID" value="NZ_NVCU01000294.1"/>
</dbReference>
<organism evidence="1 2">
    <name type="scientific">Bacillus thuringiensis</name>
    <dbReference type="NCBI Taxonomy" id="1428"/>
    <lineage>
        <taxon>Bacteria</taxon>
        <taxon>Bacillati</taxon>
        <taxon>Bacillota</taxon>
        <taxon>Bacilli</taxon>
        <taxon>Bacillales</taxon>
        <taxon>Bacillaceae</taxon>
        <taxon>Bacillus</taxon>
        <taxon>Bacillus cereus group</taxon>
    </lineage>
</organism>
<comment type="caution">
    <text evidence="1">The sequence shown here is derived from an EMBL/GenBank/DDBJ whole genome shotgun (WGS) entry which is preliminary data.</text>
</comment>
<accession>A0A9X7AW65</accession>
<evidence type="ECO:0000313" key="2">
    <source>
        <dbReference type="Proteomes" id="UP000225910"/>
    </source>
</evidence>
<sequence length="90" mass="10000">FHPSDLTTALCEIYSVHTVTHKGVTFDIKIRWLKDTCIEDGYVAMLPGSRPFVEKLVDATGQSLDTIASDNSFNDIPNGEKITSYAMFNT</sequence>
<name>A0A9X7AW65_BACTU</name>
<reference evidence="1 2" key="1">
    <citation type="submission" date="2017-09" db="EMBL/GenBank/DDBJ databases">
        <title>Large-scale bioinformatics analysis of Bacillus genomes uncovers conserved roles of natural products in bacterial physiology.</title>
        <authorList>
            <consortium name="Agbiome Team Llc"/>
            <person name="Bleich R.M."/>
            <person name="Grubbs K.J."/>
            <person name="Santa Maria K.C."/>
            <person name="Allen S.E."/>
            <person name="Farag S."/>
            <person name="Shank E.A."/>
            <person name="Bowers A."/>
        </authorList>
    </citation>
    <scope>NUCLEOTIDE SEQUENCE [LARGE SCALE GENOMIC DNA]</scope>
    <source>
        <strain evidence="1 2">AFS064137</strain>
    </source>
</reference>
<evidence type="ECO:0000313" key="1">
    <source>
        <dbReference type="EMBL" id="PFT82477.1"/>
    </source>
</evidence>
<dbReference type="Proteomes" id="UP000225910">
    <property type="component" value="Unassembled WGS sequence"/>
</dbReference>
<feature type="non-terminal residue" evidence="1">
    <location>
        <position position="90"/>
    </location>
</feature>
<gene>
    <name evidence="1" type="ORF">COK81_25840</name>
</gene>
<dbReference type="AlphaFoldDB" id="A0A9X7AW65"/>
<dbReference type="EMBL" id="NVCU01000294">
    <property type="protein sequence ID" value="PFT82477.1"/>
    <property type="molecule type" value="Genomic_DNA"/>
</dbReference>
<feature type="non-terminal residue" evidence="1">
    <location>
        <position position="1"/>
    </location>
</feature>